<organism evidence="1 2">
    <name type="scientific">Paramuricea clavata</name>
    <name type="common">Red gorgonian</name>
    <name type="synonym">Violescent sea-whip</name>
    <dbReference type="NCBI Taxonomy" id="317549"/>
    <lineage>
        <taxon>Eukaryota</taxon>
        <taxon>Metazoa</taxon>
        <taxon>Cnidaria</taxon>
        <taxon>Anthozoa</taxon>
        <taxon>Octocorallia</taxon>
        <taxon>Malacalcyonacea</taxon>
        <taxon>Plexauridae</taxon>
        <taxon>Paramuricea</taxon>
    </lineage>
</organism>
<comment type="caution">
    <text evidence="1">The sequence shown here is derived from an EMBL/GenBank/DDBJ whole genome shotgun (WGS) entry which is preliminary data.</text>
</comment>
<sequence length="408" mass="47287">MAEYIELDEIGQDYDWDPWEENDETNLNDDFYETALDDLERQDDEKWLSDFKKQNENDKATKRKRETNSLYTTGSSTSLKSEYVKKLFGNDYQLNPNDGLNSRDFFSRLDVDGYWLTFDDVRVAFIDRSRKYFLSKNTSNVQSLKDFRTAFERATEEHQNKFVSITEEEIPDGNPSVLDDISNDVRDEIHNENIDDNLEFHDRVLQFHRDRKLTEQEARELVGITVPKGEPNERIKYLKIERQKLKIDFETESDPERQDIFREALEIVDQNIDDAKLEMWDRPESEEGVHRIREKVREDTRTRFEKFKVWARKNLGVLSAIAISIAGIITTVVVAGKKTLVGAAKGVGEVGKALGKIAKAALPVLVPILNMLATILTWGAKGIEFLAKNLWILAILIAGYLYNYLKKK</sequence>
<protein>
    <submittedName>
        <fullName evidence="1">Uncharacterized protein</fullName>
    </submittedName>
</protein>
<evidence type="ECO:0000313" key="1">
    <source>
        <dbReference type="EMBL" id="CAB4004636.1"/>
    </source>
</evidence>
<accession>A0A7D9IG95</accession>
<proteinExistence type="predicted"/>
<reference evidence="1" key="1">
    <citation type="submission" date="2020-04" db="EMBL/GenBank/DDBJ databases">
        <authorList>
            <person name="Alioto T."/>
            <person name="Alioto T."/>
            <person name="Gomez Garrido J."/>
        </authorList>
    </citation>
    <scope>NUCLEOTIDE SEQUENCE</scope>
    <source>
        <strain evidence="1">A484AB</strain>
    </source>
</reference>
<dbReference type="Proteomes" id="UP001152795">
    <property type="component" value="Unassembled WGS sequence"/>
</dbReference>
<keyword evidence="2" id="KW-1185">Reference proteome</keyword>
<dbReference type="AlphaFoldDB" id="A0A7D9IG95"/>
<gene>
    <name evidence="1" type="ORF">PACLA_8A008242</name>
</gene>
<dbReference type="EMBL" id="CACRXK020004959">
    <property type="protein sequence ID" value="CAB4004636.1"/>
    <property type="molecule type" value="Genomic_DNA"/>
</dbReference>
<evidence type="ECO:0000313" key="2">
    <source>
        <dbReference type="Proteomes" id="UP001152795"/>
    </source>
</evidence>
<name>A0A7D9IG95_PARCT</name>